<keyword evidence="2" id="KW-1185">Reference proteome</keyword>
<dbReference type="Proteomes" id="UP000004994">
    <property type="component" value="Chromosome 6"/>
</dbReference>
<organism evidence="1">
    <name type="scientific">Solanum lycopersicum</name>
    <name type="common">Tomato</name>
    <name type="synonym">Lycopersicon esculentum</name>
    <dbReference type="NCBI Taxonomy" id="4081"/>
    <lineage>
        <taxon>Eukaryota</taxon>
        <taxon>Viridiplantae</taxon>
        <taxon>Streptophyta</taxon>
        <taxon>Embryophyta</taxon>
        <taxon>Tracheophyta</taxon>
        <taxon>Spermatophyta</taxon>
        <taxon>Magnoliopsida</taxon>
        <taxon>eudicotyledons</taxon>
        <taxon>Gunneridae</taxon>
        <taxon>Pentapetalae</taxon>
        <taxon>asterids</taxon>
        <taxon>lamiids</taxon>
        <taxon>Solanales</taxon>
        <taxon>Solanaceae</taxon>
        <taxon>Solanoideae</taxon>
        <taxon>Solaneae</taxon>
        <taxon>Solanum</taxon>
        <taxon>Solanum subgen. Lycopersicon</taxon>
    </lineage>
</organism>
<dbReference type="Gramene" id="Solyc06g005640.2.1">
    <property type="protein sequence ID" value="Solyc06g005640.2.1"/>
    <property type="gene ID" value="Solyc06g005640.2"/>
</dbReference>
<accession>A0A3Q7GNV3</accession>
<evidence type="ECO:0000313" key="1">
    <source>
        <dbReference type="EnsemblPlants" id="Solyc06g005640.2.1"/>
    </source>
</evidence>
<protein>
    <submittedName>
        <fullName evidence="1">Uncharacterized protein</fullName>
    </submittedName>
</protein>
<dbReference type="InParanoid" id="A0A3Q7GNV3"/>
<evidence type="ECO:0000313" key="2">
    <source>
        <dbReference type="Proteomes" id="UP000004994"/>
    </source>
</evidence>
<dbReference type="AlphaFoldDB" id="A0A3Q7GNV3"/>
<reference evidence="1" key="2">
    <citation type="submission" date="2019-01" db="UniProtKB">
        <authorList>
            <consortium name="EnsemblPlants"/>
        </authorList>
    </citation>
    <scope>IDENTIFICATION</scope>
    <source>
        <strain evidence="1">cv. Heinz 1706</strain>
    </source>
</reference>
<dbReference type="EnsemblPlants" id="Solyc06g005640.2.1">
    <property type="protein sequence ID" value="Solyc06g005640.2.1"/>
    <property type="gene ID" value="Solyc06g005640.2"/>
</dbReference>
<proteinExistence type="predicted"/>
<name>A0A3Q7GNV3_SOLLC</name>
<sequence length="24" mass="3036">MLFFIVAFGHWRYSLSLLRYFHCK</sequence>
<dbReference type="PaxDb" id="4081-Solyc06g005640.1.1"/>
<reference evidence="1" key="1">
    <citation type="journal article" date="2012" name="Nature">
        <title>The tomato genome sequence provides insights into fleshy fruit evolution.</title>
        <authorList>
            <consortium name="Tomato Genome Consortium"/>
        </authorList>
    </citation>
    <scope>NUCLEOTIDE SEQUENCE [LARGE SCALE GENOMIC DNA]</scope>
    <source>
        <strain evidence="1">cv. Heinz 1706</strain>
    </source>
</reference>